<dbReference type="PANTHER" id="PTHR35446">
    <property type="entry name" value="SI:CH211-175M2.5"/>
    <property type="match status" value="1"/>
</dbReference>
<dbReference type="SUPFAM" id="SSF69118">
    <property type="entry name" value="AhpD-like"/>
    <property type="match status" value="1"/>
</dbReference>
<dbReference type="Gene3D" id="1.20.1290.10">
    <property type="entry name" value="AhpD-like"/>
    <property type="match status" value="1"/>
</dbReference>
<dbReference type="EMBL" id="UINC01005313">
    <property type="protein sequence ID" value="SVA20516.1"/>
    <property type="molecule type" value="Genomic_DNA"/>
</dbReference>
<gene>
    <name evidence="1" type="ORF">METZ01_LOCUS73370</name>
</gene>
<name>A0A381TWU8_9ZZZZ</name>
<dbReference type="InterPro" id="IPR029032">
    <property type="entry name" value="AhpD-like"/>
</dbReference>
<evidence type="ECO:0000313" key="1">
    <source>
        <dbReference type="EMBL" id="SVA20516.1"/>
    </source>
</evidence>
<proteinExistence type="predicted"/>
<accession>A0A381TWU8</accession>
<evidence type="ECO:0008006" key="2">
    <source>
        <dbReference type="Google" id="ProtNLM"/>
    </source>
</evidence>
<organism evidence="1">
    <name type="scientific">marine metagenome</name>
    <dbReference type="NCBI Taxonomy" id="408172"/>
    <lineage>
        <taxon>unclassified sequences</taxon>
        <taxon>metagenomes</taxon>
        <taxon>ecological metagenomes</taxon>
    </lineage>
</organism>
<protein>
    <recommendedName>
        <fullName evidence="2">Peroxidase</fullName>
    </recommendedName>
</protein>
<dbReference type="PANTHER" id="PTHR35446:SF2">
    <property type="entry name" value="CARBOXYMUCONOLACTONE DECARBOXYLASE-LIKE DOMAIN-CONTAINING PROTEIN"/>
    <property type="match status" value="1"/>
</dbReference>
<dbReference type="AlphaFoldDB" id="A0A381TWU8"/>
<sequence length="108" mass="12188">MASIIMHDYGSASFDDETLAIVVFVEKLTREPSEMTEYDVQKLRQVGLEDKQILSVVLITSMFAFMNRIADGLGVEIEDHKGDFVDSWLKNPEGGKSWLNHRDPVVAD</sequence>
<reference evidence="1" key="1">
    <citation type="submission" date="2018-05" db="EMBL/GenBank/DDBJ databases">
        <authorList>
            <person name="Lanie J.A."/>
            <person name="Ng W.-L."/>
            <person name="Kazmierczak K.M."/>
            <person name="Andrzejewski T.M."/>
            <person name="Davidsen T.M."/>
            <person name="Wayne K.J."/>
            <person name="Tettelin H."/>
            <person name="Glass J.I."/>
            <person name="Rusch D."/>
            <person name="Podicherti R."/>
            <person name="Tsui H.-C.T."/>
            <person name="Winkler M.E."/>
        </authorList>
    </citation>
    <scope>NUCLEOTIDE SEQUENCE</scope>
</reference>